<dbReference type="Proteomes" id="UP000054166">
    <property type="component" value="Unassembled WGS sequence"/>
</dbReference>
<dbReference type="CDD" id="cd12829">
    <property type="entry name" value="Alr1p-like"/>
    <property type="match status" value="1"/>
</dbReference>
<keyword evidence="4" id="KW-1185">Reference proteome</keyword>
<feature type="region of interest" description="Disordered" evidence="1">
    <location>
        <begin position="160"/>
        <end position="184"/>
    </location>
</feature>
<reference evidence="3 4" key="1">
    <citation type="submission" date="2014-04" db="EMBL/GenBank/DDBJ databases">
        <authorList>
            <consortium name="DOE Joint Genome Institute"/>
            <person name="Kuo A."/>
            <person name="Tarkka M."/>
            <person name="Buscot F."/>
            <person name="Kohler A."/>
            <person name="Nagy L.G."/>
            <person name="Floudas D."/>
            <person name="Copeland A."/>
            <person name="Barry K.W."/>
            <person name="Cichocki N."/>
            <person name="Veneault-Fourrey C."/>
            <person name="LaButti K."/>
            <person name="Lindquist E.A."/>
            <person name="Lipzen A."/>
            <person name="Lundell T."/>
            <person name="Morin E."/>
            <person name="Murat C."/>
            <person name="Sun H."/>
            <person name="Tunlid A."/>
            <person name="Henrissat B."/>
            <person name="Grigoriev I.V."/>
            <person name="Hibbett D.S."/>
            <person name="Martin F."/>
            <person name="Nordberg H.P."/>
            <person name="Cantor M.N."/>
            <person name="Hua S.X."/>
        </authorList>
    </citation>
    <scope>NUCLEOTIDE SEQUENCE [LARGE SCALE GENOMIC DNA]</scope>
    <source>
        <strain evidence="3 4">F 1598</strain>
    </source>
</reference>
<dbReference type="InterPro" id="IPR045861">
    <property type="entry name" value="CorA_cytoplasmic_dom"/>
</dbReference>
<feature type="compositionally biased region" description="Low complexity" evidence="1">
    <location>
        <begin position="90"/>
        <end position="106"/>
    </location>
</feature>
<dbReference type="OrthoDB" id="29879at2759"/>
<feature type="region of interest" description="Disordered" evidence="1">
    <location>
        <begin position="85"/>
        <end position="124"/>
    </location>
</feature>
<dbReference type="Pfam" id="PF01544">
    <property type="entry name" value="CorA"/>
    <property type="match status" value="2"/>
</dbReference>
<gene>
    <name evidence="3" type="ORF">PILCRDRAFT_817137</name>
</gene>
<feature type="transmembrane region" description="Helical" evidence="2">
    <location>
        <begin position="672"/>
        <end position="692"/>
    </location>
</feature>
<dbReference type="InterPro" id="IPR044089">
    <property type="entry name" value="Alr1-like"/>
</dbReference>
<feature type="region of interest" description="Disordered" evidence="1">
    <location>
        <begin position="1"/>
        <end position="65"/>
    </location>
</feature>
<dbReference type="PANTHER" id="PTHR21535">
    <property type="entry name" value="MAGNESIUM AND COBALT TRANSPORT PROTEIN/MITOCHONDRIAL IMPORT INNER MEMBRANE TRANSLOCASE SUBUNIT TIM8"/>
    <property type="match status" value="1"/>
</dbReference>
<keyword evidence="2" id="KW-0812">Transmembrane</keyword>
<feature type="non-terminal residue" evidence="3">
    <location>
        <position position="1"/>
    </location>
</feature>
<organism evidence="3 4">
    <name type="scientific">Piloderma croceum (strain F 1598)</name>
    <dbReference type="NCBI Taxonomy" id="765440"/>
    <lineage>
        <taxon>Eukaryota</taxon>
        <taxon>Fungi</taxon>
        <taxon>Dikarya</taxon>
        <taxon>Basidiomycota</taxon>
        <taxon>Agaricomycotina</taxon>
        <taxon>Agaricomycetes</taxon>
        <taxon>Agaricomycetidae</taxon>
        <taxon>Atheliales</taxon>
        <taxon>Atheliaceae</taxon>
        <taxon>Piloderma</taxon>
    </lineage>
</organism>
<dbReference type="AlphaFoldDB" id="A0A0C3FM75"/>
<evidence type="ECO:0008006" key="5">
    <source>
        <dbReference type="Google" id="ProtNLM"/>
    </source>
</evidence>
<evidence type="ECO:0000256" key="2">
    <source>
        <dbReference type="SAM" id="Phobius"/>
    </source>
</evidence>
<keyword evidence="2" id="KW-1133">Transmembrane helix</keyword>
<accession>A0A0C3FM75</accession>
<dbReference type="Gene3D" id="1.20.58.340">
    <property type="entry name" value="Magnesium transport protein CorA, transmembrane region"/>
    <property type="match status" value="2"/>
</dbReference>
<feature type="transmembrane region" description="Helical" evidence="2">
    <location>
        <begin position="712"/>
        <end position="734"/>
    </location>
</feature>
<evidence type="ECO:0000313" key="4">
    <source>
        <dbReference type="Proteomes" id="UP000054166"/>
    </source>
</evidence>
<proteinExistence type="predicted"/>
<name>A0A0C3FM75_PILCF</name>
<dbReference type="Gene3D" id="3.30.460.20">
    <property type="entry name" value="CorA soluble domain-like"/>
    <property type="match status" value="1"/>
</dbReference>
<dbReference type="SUPFAM" id="SSF143865">
    <property type="entry name" value="CorA soluble domain-like"/>
    <property type="match status" value="1"/>
</dbReference>
<feature type="compositionally biased region" description="Polar residues" evidence="1">
    <location>
        <begin position="172"/>
        <end position="184"/>
    </location>
</feature>
<dbReference type="PANTHER" id="PTHR21535:SF90">
    <property type="entry name" value="CORA METAL ION TRANSPORTER"/>
    <property type="match status" value="1"/>
</dbReference>
<protein>
    <recommendedName>
        <fullName evidence="5">Cora-domain-containing protein</fullName>
    </recommendedName>
</protein>
<dbReference type="HOGENOM" id="CLU_007127_11_2_1"/>
<keyword evidence="2" id="KW-0472">Membrane</keyword>
<feature type="compositionally biased region" description="Low complexity" evidence="1">
    <location>
        <begin position="51"/>
        <end position="65"/>
    </location>
</feature>
<dbReference type="GO" id="GO:0016020">
    <property type="term" value="C:membrane"/>
    <property type="evidence" value="ECO:0007669"/>
    <property type="project" value="InterPro"/>
</dbReference>
<dbReference type="GO" id="GO:0015095">
    <property type="term" value="F:magnesium ion transmembrane transporter activity"/>
    <property type="evidence" value="ECO:0007669"/>
    <property type="project" value="InterPro"/>
</dbReference>
<dbReference type="EMBL" id="KN832985">
    <property type="protein sequence ID" value="KIM85150.1"/>
    <property type="molecule type" value="Genomic_DNA"/>
</dbReference>
<dbReference type="InterPro" id="IPR002523">
    <property type="entry name" value="MgTranspt_CorA/ZnTranspt_ZntB"/>
</dbReference>
<dbReference type="InParanoid" id="A0A0C3FM75"/>
<feature type="region of interest" description="Disordered" evidence="1">
    <location>
        <begin position="250"/>
        <end position="276"/>
    </location>
</feature>
<evidence type="ECO:0000313" key="3">
    <source>
        <dbReference type="EMBL" id="KIM85150.1"/>
    </source>
</evidence>
<sequence>IEFDIAPGVSEFRLNHADPPQRSLQSSDDAFQEDNEDADIFRGDPPPRSPSPESIAPSSSSSDPSLLGGRFTAIAVVVEQAISRWARAKSPSSSDNSSDNSSTRSSIVTLSRPRTRRRTRPTSSINLRILQSERDLAAKYRAREESRHIPREFVLYLPPSSHPRRTAPLTPAVNSQAHPQRVSRTSSLPLILGQLETALKRSAKARRMHRSRQISPERLPPGPSPLHQDYMLPDSMLAPSRSASLTDMGKLHTTRKGKGRERNLRPQMSPPIPTSEIFESNRAPKAWWLDVCSPTWEDMRAIGRLLHLHPLTLEDILQQEPREKLELFPGLGYYFVSFRAIESQATRERFRQFNTTDIYHNEYRDDKGAVGEVSIYLVVFREGVCSFHFTNITEHTDRVRNRVTLLEETVNMSSGSSFVHPQLFTYNIGADWIAHGILDSVVDSFFPFLEEVEKEVVEVEELVFSADHERVRATKAQSQVTASTIPPWTDTRDTETKKLDTFKNLGALVDEKSQAPSDTMDIVRTRFSLPRPTIPLFFRRVKRALLSISIPLSISFEVNKTTGNSTASTLHRMARTRKLVTSLTRLLATKSEVVTQIRKRLLTTGQSGLGNGAGKDDDIEVAIYMGDVHDHILTLQHALAHYERMLSQSHPTYLSQLRVTVMTTKSGQDKAIMLLTVVSMAVLCNLVMIGVLSMNCNVPTNVKEPFGRYNAFGIVLALVFVITTTFLSIVRRWWLQAKRRRRAML</sequence>
<reference evidence="4" key="2">
    <citation type="submission" date="2015-01" db="EMBL/GenBank/DDBJ databases">
        <title>Evolutionary Origins and Diversification of the Mycorrhizal Mutualists.</title>
        <authorList>
            <consortium name="DOE Joint Genome Institute"/>
            <consortium name="Mycorrhizal Genomics Consortium"/>
            <person name="Kohler A."/>
            <person name="Kuo A."/>
            <person name="Nagy L.G."/>
            <person name="Floudas D."/>
            <person name="Copeland A."/>
            <person name="Barry K.W."/>
            <person name="Cichocki N."/>
            <person name="Veneault-Fourrey C."/>
            <person name="LaButti K."/>
            <person name="Lindquist E.A."/>
            <person name="Lipzen A."/>
            <person name="Lundell T."/>
            <person name="Morin E."/>
            <person name="Murat C."/>
            <person name="Riley R."/>
            <person name="Ohm R."/>
            <person name="Sun H."/>
            <person name="Tunlid A."/>
            <person name="Henrissat B."/>
            <person name="Grigoriev I.V."/>
            <person name="Hibbett D.S."/>
            <person name="Martin F."/>
        </authorList>
    </citation>
    <scope>NUCLEOTIDE SEQUENCE [LARGE SCALE GENOMIC DNA]</scope>
    <source>
        <strain evidence="4">F 1598</strain>
    </source>
</reference>
<evidence type="ECO:0000256" key="1">
    <source>
        <dbReference type="SAM" id="MobiDB-lite"/>
    </source>
</evidence>
<dbReference type="GO" id="GO:0010961">
    <property type="term" value="P:intracellular magnesium ion homeostasis"/>
    <property type="evidence" value="ECO:0007669"/>
    <property type="project" value="TreeGrafter"/>
</dbReference>
<dbReference type="STRING" id="765440.A0A0C3FM75"/>